<evidence type="ECO:0000313" key="3">
    <source>
        <dbReference type="EMBL" id="CAD2219172.1"/>
    </source>
</evidence>
<evidence type="ECO:0000259" key="2">
    <source>
        <dbReference type="Pfam" id="PF01408"/>
    </source>
</evidence>
<feature type="compositionally biased region" description="Basic and acidic residues" evidence="1">
    <location>
        <begin position="433"/>
        <end position="445"/>
    </location>
</feature>
<feature type="domain" description="Gfo/Idh/MocA-like oxidoreductase N-terminal" evidence="2">
    <location>
        <begin position="20"/>
        <end position="132"/>
    </location>
</feature>
<dbReference type="Pfam" id="PF01408">
    <property type="entry name" value="GFO_IDH_MocA"/>
    <property type="match status" value="1"/>
</dbReference>
<dbReference type="GO" id="GO:0000166">
    <property type="term" value="F:nucleotide binding"/>
    <property type="evidence" value="ECO:0007669"/>
    <property type="project" value="InterPro"/>
</dbReference>
<dbReference type="SUPFAM" id="SSF55347">
    <property type="entry name" value="Glyceraldehyde-3-phosphate dehydrogenase-like, C-terminal domain"/>
    <property type="match status" value="1"/>
</dbReference>
<name>A0A7G2CLN1_9TRYP</name>
<dbReference type="AlphaFoldDB" id="A0A7G2CLN1"/>
<feature type="region of interest" description="Disordered" evidence="1">
    <location>
        <begin position="418"/>
        <end position="492"/>
    </location>
</feature>
<dbReference type="Gene3D" id="3.40.50.720">
    <property type="entry name" value="NAD(P)-binding Rossmann-like Domain"/>
    <property type="match status" value="1"/>
</dbReference>
<dbReference type="Proteomes" id="UP000515908">
    <property type="component" value="Chromosome 13"/>
</dbReference>
<dbReference type="InterPro" id="IPR036291">
    <property type="entry name" value="NAD(P)-bd_dom_sf"/>
</dbReference>
<accession>A0A7G2CLN1</accession>
<sequence>MKSSKRPSDKRKLVSSEIKLRVGVLGCARILYKTWPAIHRAGHEIVYIGCRDTSRAEKFIRRMREELQFTNTPKVGSYDDVIENNEVDVVYVPLPVGLRDAYVQKCIKHGKHVVGEKPASLSSAELLDWLQKMAPRRLLFMDGTMLSHSSRTQAVVEKVKAMGGAQHIDVNCSFMANDQFLRSDIRVQVDLEPYGALGDLGWYAIRWVLHLVDFTLPEAVSARVVACTSKGAITAFEGNLKFRLPDTDKLITATIYCSFVNGYQQDVRVLTKKGVVTLEGAINPTYEDKPRYAVSENTFIENNFTTQTGGAPGLIDRSVDTVYAPNHDEADPTFQSEQLWRDVGNSLLRLRRNEPITINPDEGSKWGMYAFRTQLVMDALLNAARENEYNIFEAKRQLEEEAARAAEAAEKAAAEQAAKAAAKKEAQAAAKAKKAEEAEKRRASGEDVPQPQPPGGKKGGKKGKKAPANAIAKTKISLGDANKESDFPFSLF</sequence>
<dbReference type="Gene3D" id="3.30.360.10">
    <property type="entry name" value="Dihydrodipicolinate Reductase, domain 2"/>
    <property type="match status" value="1"/>
</dbReference>
<proteinExistence type="predicted"/>
<keyword evidence="4" id="KW-1185">Reference proteome</keyword>
<protein>
    <submittedName>
        <fullName evidence="3">Oxidoreductase family, NAD-binding Rossmann fold, putative</fullName>
    </submittedName>
</protein>
<dbReference type="PANTHER" id="PTHR46368">
    <property type="match status" value="1"/>
</dbReference>
<evidence type="ECO:0000256" key="1">
    <source>
        <dbReference type="SAM" id="MobiDB-lite"/>
    </source>
</evidence>
<reference evidence="3 4" key="1">
    <citation type="submission" date="2020-08" db="EMBL/GenBank/DDBJ databases">
        <authorList>
            <person name="Newling K."/>
            <person name="Davey J."/>
            <person name="Forrester S."/>
        </authorList>
    </citation>
    <scope>NUCLEOTIDE SEQUENCE [LARGE SCALE GENOMIC DNA]</scope>
    <source>
        <strain evidence="4">Crithidia deanei Carvalho (ATCC PRA-265)</strain>
    </source>
</reference>
<evidence type="ECO:0000313" key="4">
    <source>
        <dbReference type="Proteomes" id="UP000515908"/>
    </source>
</evidence>
<gene>
    <name evidence="3" type="ORF">ADEAN_000666500</name>
</gene>
<dbReference type="InterPro" id="IPR000683">
    <property type="entry name" value="Gfo/Idh/MocA-like_OxRdtase_N"/>
</dbReference>
<dbReference type="OrthoDB" id="2129491at2759"/>
<dbReference type="VEuPathDB" id="TriTrypDB:ADEAN_000666500"/>
<organism evidence="3 4">
    <name type="scientific">Angomonas deanei</name>
    <dbReference type="NCBI Taxonomy" id="59799"/>
    <lineage>
        <taxon>Eukaryota</taxon>
        <taxon>Discoba</taxon>
        <taxon>Euglenozoa</taxon>
        <taxon>Kinetoplastea</taxon>
        <taxon>Metakinetoplastina</taxon>
        <taxon>Trypanosomatida</taxon>
        <taxon>Trypanosomatidae</taxon>
        <taxon>Strigomonadinae</taxon>
        <taxon>Angomonas</taxon>
    </lineage>
</organism>
<dbReference type="EMBL" id="LR877157">
    <property type="protein sequence ID" value="CAD2219172.1"/>
    <property type="molecule type" value="Genomic_DNA"/>
</dbReference>
<dbReference type="SUPFAM" id="SSF51735">
    <property type="entry name" value="NAD(P)-binding Rossmann-fold domains"/>
    <property type="match status" value="1"/>
</dbReference>
<dbReference type="PANTHER" id="PTHR46368:SF4">
    <property type="entry name" value="OS10G0403700 PROTEIN"/>
    <property type="match status" value="1"/>
</dbReference>